<dbReference type="EMBL" id="ML994189">
    <property type="protein sequence ID" value="KAF2197886.1"/>
    <property type="molecule type" value="Genomic_DNA"/>
</dbReference>
<dbReference type="OrthoDB" id="27109at2759"/>
<dbReference type="InterPro" id="IPR028258">
    <property type="entry name" value="Sec3-PIP2_bind"/>
</dbReference>
<accession>A0A9P4MP57</accession>
<feature type="compositionally biased region" description="Polar residues" evidence="6">
    <location>
        <begin position="640"/>
        <end position="649"/>
    </location>
</feature>
<comment type="similarity">
    <text evidence="1">Belongs to the SEC3 family.</text>
</comment>
<organism evidence="8 9">
    <name type="scientific">Delitschia confertaspora ATCC 74209</name>
    <dbReference type="NCBI Taxonomy" id="1513339"/>
    <lineage>
        <taxon>Eukaryota</taxon>
        <taxon>Fungi</taxon>
        <taxon>Dikarya</taxon>
        <taxon>Ascomycota</taxon>
        <taxon>Pezizomycotina</taxon>
        <taxon>Dothideomycetes</taxon>
        <taxon>Pleosporomycetidae</taxon>
        <taxon>Pleosporales</taxon>
        <taxon>Delitschiaceae</taxon>
        <taxon>Delitschia</taxon>
    </lineage>
</organism>
<feature type="compositionally biased region" description="Basic and acidic residues" evidence="6">
    <location>
        <begin position="625"/>
        <end position="634"/>
    </location>
</feature>
<feature type="compositionally biased region" description="Polar residues" evidence="6">
    <location>
        <begin position="658"/>
        <end position="668"/>
    </location>
</feature>
<feature type="compositionally biased region" description="Polar residues" evidence="6">
    <location>
        <begin position="727"/>
        <end position="738"/>
    </location>
</feature>
<dbReference type="Pfam" id="PF15277">
    <property type="entry name" value="Sec3-PIP2_bind"/>
    <property type="match status" value="1"/>
</dbReference>
<protein>
    <recommendedName>
        <fullName evidence="7">Exocyst complex component Sec3 PIP2-binding N-terminal domain-containing protein</fullName>
    </recommendedName>
</protein>
<feature type="compositionally biased region" description="Basic and acidic residues" evidence="6">
    <location>
        <begin position="499"/>
        <end position="511"/>
    </location>
</feature>
<feature type="compositionally biased region" description="Basic and acidic residues" evidence="6">
    <location>
        <begin position="815"/>
        <end position="829"/>
    </location>
</feature>
<feature type="compositionally biased region" description="Polar residues" evidence="6">
    <location>
        <begin position="548"/>
        <end position="560"/>
    </location>
</feature>
<evidence type="ECO:0000313" key="8">
    <source>
        <dbReference type="EMBL" id="KAF2197886.1"/>
    </source>
</evidence>
<evidence type="ECO:0000256" key="1">
    <source>
        <dbReference type="ARBA" id="ARBA00006518"/>
    </source>
</evidence>
<dbReference type="GO" id="GO:0005886">
    <property type="term" value="C:plasma membrane"/>
    <property type="evidence" value="ECO:0007669"/>
    <property type="project" value="TreeGrafter"/>
</dbReference>
<evidence type="ECO:0000256" key="6">
    <source>
        <dbReference type="SAM" id="MobiDB-lite"/>
    </source>
</evidence>
<dbReference type="GO" id="GO:0006893">
    <property type="term" value="P:Golgi to plasma membrane transport"/>
    <property type="evidence" value="ECO:0007669"/>
    <property type="project" value="TreeGrafter"/>
</dbReference>
<feature type="coiled-coil region" evidence="5">
    <location>
        <begin position="996"/>
        <end position="1023"/>
    </location>
</feature>
<dbReference type="Pfam" id="PF20654">
    <property type="entry name" value="Sec3_C-term"/>
    <property type="match status" value="1"/>
</dbReference>
<keyword evidence="4 5" id="KW-0175">Coiled coil</keyword>
<feature type="region of interest" description="Disordered" evidence="6">
    <location>
        <begin position="809"/>
        <end position="940"/>
    </location>
</feature>
<dbReference type="CDD" id="cd13315">
    <property type="entry name" value="PH_Sec3"/>
    <property type="match status" value="1"/>
</dbReference>
<dbReference type="PANTHER" id="PTHR16092:SF14">
    <property type="entry name" value="EXOCYST COMPLEX COMPONENT 1 ISOFORM X1"/>
    <property type="match status" value="1"/>
</dbReference>
<feature type="compositionally biased region" description="Polar residues" evidence="6">
    <location>
        <begin position="747"/>
        <end position="759"/>
    </location>
</feature>
<dbReference type="Gene3D" id="2.30.29.90">
    <property type="match status" value="1"/>
</dbReference>
<gene>
    <name evidence="8" type="ORF">GQ43DRAFT_402093</name>
</gene>
<proteinExistence type="inferred from homology"/>
<evidence type="ECO:0000256" key="2">
    <source>
        <dbReference type="ARBA" id="ARBA00022448"/>
    </source>
</evidence>
<feature type="compositionally biased region" description="Basic and acidic residues" evidence="6">
    <location>
        <begin position="561"/>
        <end position="581"/>
    </location>
</feature>
<feature type="domain" description="Exocyst complex component Sec3 PIP2-binding N-terminal" evidence="7">
    <location>
        <begin position="106"/>
        <end position="207"/>
    </location>
</feature>
<keyword evidence="2" id="KW-0813">Transport</keyword>
<feature type="compositionally biased region" description="Polar residues" evidence="6">
    <location>
        <begin position="1"/>
        <end position="24"/>
    </location>
</feature>
<feature type="region of interest" description="Disordered" evidence="6">
    <location>
        <begin position="226"/>
        <end position="790"/>
    </location>
</feature>
<feature type="compositionally biased region" description="Polar residues" evidence="6">
    <location>
        <begin position="887"/>
        <end position="899"/>
    </location>
</feature>
<dbReference type="GO" id="GO:0000145">
    <property type="term" value="C:exocyst"/>
    <property type="evidence" value="ECO:0007669"/>
    <property type="project" value="InterPro"/>
</dbReference>
<dbReference type="Proteomes" id="UP000799536">
    <property type="component" value="Unassembled WGS sequence"/>
</dbReference>
<evidence type="ECO:0000259" key="7">
    <source>
        <dbReference type="SMART" id="SM01313"/>
    </source>
</evidence>
<name>A0A9P4MP57_9PLEO</name>
<dbReference type="SMART" id="SM01313">
    <property type="entry name" value="Sec3-PIP2_bind"/>
    <property type="match status" value="1"/>
</dbReference>
<dbReference type="PANTHER" id="PTHR16092">
    <property type="entry name" value="SEC3/SYNTAXIN-RELATED"/>
    <property type="match status" value="1"/>
</dbReference>
<reference evidence="8" key="1">
    <citation type="journal article" date="2020" name="Stud. Mycol.">
        <title>101 Dothideomycetes genomes: a test case for predicting lifestyles and emergence of pathogens.</title>
        <authorList>
            <person name="Haridas S."/>
            <person name="Albert R."/>
            <person name="Binder M."/>
            <person name="Bloem J."/>
            <person name="Labutti K."/>
            <person name="Salamov A."/>
            <person name="Andreopoulos B."/>
            <person name="Baker S."/>
            <person name="Barry K."/>
            <person name="Bills G."/>
            <person name="Bluhm B."/>
            <person name="Cannon C."/>
            <person name="Castanera R."/>
            <person name="Culley D."/>
            <person name="Daum C."/>
            <person name="Ezra D."/>
            <person name="Gonzalez J."/>
            <person name="Henrissat B."/>
            <person name="Kuo A."/>
            <person name="Liang C."/>
            <person name="Lipzen A."/>
            <person name="Lutzoni F."/>
            <person name="Magnuson J."/>
            <person name="Mondo S."/>
            <person name="Nolan M."/>
            <person name="Ohm R."/>
            <person name="Pangilinan J."/>
            <person name="Park H.-J."/>
            <person name="Ramirez L."/>
            <person name="Alfaro M."/>
            <person name="Sun H."/>
            <person name="Tritt A."/>
            <person name="Yoshinaga Y."/>
            <person name="Zwiers L.-H."/>
            <person name="Turgeon B."/>
            <person name="Goodwin S."/>
            <person name="Spatafora J."/>
            <person name="Crous P."/>
            <person name="Grigoriev I."/>
        </authorList>
    </citation>
    <scope>NUCLEOTIDE SEQUENCE</scope>
    <source>
        <strain evidence="8">ATCC 74209</strain>
    </source>
</reference>
<feature type="compositionally biased region" description="Low complexity" evidence="6">
    <location>
        <begin position="226"/>
        <end position="253"/>
    </location>
</feature>
<feature type="compositionally biased region" description="Low complexity" evidence="6">
    <location>
        <begin position="36"/>
        <end position="45"/>
    </location>
</feature>
<dbReference type="Pfam" id="PF09763">
    <property type="entry name" value="Sec3_CC"/>
    <property type="match status" value="1"/>
</dbReference>
<keyword evidence="3" id="KW-0268">Exocytosis</keyword>
<feature type="region of interest" description="Disordered" evidence="6">
    <location>
        <begin position="1"/>
        <end position="59"/>
    </location>
</feature>
<dbReference type="GO" id="GO:0006887">
    <property type="term" value="P:exocytosis"/>
    <property type="evidence" value="ECO:0007669"/>
    <property type="project" value="UniProtKB-KW"/>
</dbReference>
<feature type="compositionally biased region" description="Pro residues" evidence="6">
    <location>
        <begin position="689"/>
        <end position="698"/>
    </location>
</feature>
<feature type="compositionally biased region" description="Polar residues" evidence="6">
    <location>
        <begin position="483"/>
        <end position="494"/>
    </location>
</feature>
<evidence type="ECO:0000256" key="4">
    <source>
        <dbReference type="ARBA" id="ARBA00023054"/>
    </source>
</evidence>
<evidence type="ECO:0000313" key="9">
    <source>
        <dbReference type="Proteomes" id="UP000799536"/>
    </source>
</evidence>
<dbReference type="GO" id="GO:0005546">
    <property type="term" value="F:phosphatidylinositol-4,5-bisphosphate binding"/>
    <property type="evidence" value="ECO:0007669"/>
    <property type="project" value="TreeGrafter"/>
</dbReference>
<feature type="compositionally biased region" description="Low complexity" evidence="6">
    <location>
        <begin position="586"/>
        <end position="600"/>
    </location>
</feature>
<evidence type="ECO:0000256" key="5">
    <source>
        <dbReference type="SAM" id="Coils"/>
    </source>
</evidence>
<feature type="compositionally biased region" description="Basic and acidic residues" evidence="6">
    <location>
        <begin position="842"/>
        <end position="884"/>
    </location>
</feature>
<evidence type="ECO:0000256" key="3">
    <source>
        <dbReference type="ARBA" id="ARBA00022483"/>
    </source>
</evidence>
<sequence length="1724" mass="192081">MNSAFSRFGSGSSKRPSNDSTRPSNESRRPPGAPGGPSSVTSSAVLSTGSMTRAERFEDERRRITESCFAKIDTNGQLHESYITHIRVEEDAASPQLPPPPNSNPAGKKSRVVIISVRNSGRVRLHKGRENANGTFSIGKTWNMEDLSAIENWVHLVPKNKEQAERKQWAGDTGFTVTIAKPYYWKAGTAKEKEFFIASMIKIFHKYTQGMFPTLSGFDEAQKQALMSSQASPQPSQASLVQAPSISSQSPNSLMPPPSPLTTGFKRAPSHQEMRPPPVELDSRPSPVRDDRRPPPLGERRPSGDQRRPPPLGADRRPPPLGADRRPPPLGDDRRPPGSRPTTGDSERIPPRRPPTAEGERRPPPLRGPQGQSRPPTGDDDRRPPALRGAPSQGQLKSQPQMPPYIQGQDGERRPRPRPSMEQNLRSMPSRERVDMRSPSSREQMRSIPTELPGSTPPLPPTQGEPFQSSRLQPIPHRPKTPESVSATPSNMSPTRRPRQADDARSQKSVEEAIPNGTGLKVASRDPRRPNMHPSLNGRDESPRSLRPGTSQSNASSTFSRTEESMTEDRMQRTAPPERKRPPMPSSLSQQSQRSLGSDSNTEFHTPLPSPPPPSLPAALQVGRRTPDVNRETSRPPVNEETQSNNLETEIQMPRGGQPSTSDAPQSNKLEKAPAISQATQPLSFDRPTQPPAFPLPAIPKASQSKLLSPAADIERVQSAPAETKTTDSQPAESQLARTETKLADMQATSTEMDITRSQSAPPEAPPSETEDEDEHRPGLGPMVKKKPKEVANTLRKAAFAYGVFKPRAGGAADKLFHKEAKASDEPDGIRGVVPAPSRKVVNKEPETPIESDKKWELENKVEPEKNIETDTKPELDKPTDKPSKIPSVTISSPLSPSTVAGPVEKEQKSSGPEQLSKQETDARKKMRRSNQQTQNISKLGIDPHVIDDRGLEFEALLSDFGWGNSELSPRNLETVESDIKREIARVEAGSWLTHLEQKDDRVEAVEKLLDRAIAECDELEGLITLYNVELSSLNEDISFIEAQSQGLQVQTANQKLLQSELQQLVDTISITSQQLEPLRRAPIGKASGLRAIESALVLLYRALITIDPEIVQGRQGSANELAKFSTSSSLVNSELATMQALQEKRDRYLEESTMFLGRLVQFMDMTYGASFMDTKDALAKLDMNAKAQIRMRQSLDAHYLAHKALWQFSPLLLFAKEVDRSSWEKLIRMYQTRAVTIYQEEMRGNVSNWKRLARKPTGDEQDLLFTAQEKEPETLTGAARKLTVKRSQTLARGLRAASGDKDKEKEKTDRVQSGKFYAFEVFAGILNDMAPLLLTEQNFITDYFHATSSESMDFIDAVKAAPPEDRHPTNLLQRRPFEPDRVMAKHVADIMDDIFTFLPNEIQSLVEWGVKADPLQGVGILCAVDQKLLEVEDSNQDFLTRTLQKVHERLTGLFTRFVDEQIRAIEDTKVKIKKRKGVISFVKTFPHFSVAIENMLPAPHEDMRLEIRNMVDDAYQRINKAMFESLKVIAKESPAVMASHGQGDPEDKEALNYHILLIENMNHYIEELDDRSDPVLSEWKTKAGEEMEEHMNLYVDAVIRRPLGKLLEFVESTETLLALPGSTTVTIASRSSHSRSVFRKLISSYDAKEIRKGIEALKKRVDKHFGDADDPSLSRNLVLKVLKECERGYAEVLERTLAINQGVYNNEVEMDWGMGEVGAAFRR</sequence>
<dbReference type="InterPro" id="IPR019160">
    <property type="entry name" value="Sec3_CC"/>
</dbReference>
<dbReference type="InterPro" id="IPR048628">
    <property type="entry name" value="Sec3_C"/>
</dbReference>
<feature type="compositionally biased region" description="Basic and acidic residues" evidence="6">
    <location>
        <begin position="281"/>
        <end position="336"/>
    </location>
</feature>
<dbReference type="FunFam" id="2.30.29.90:FF:000003">
    <property type="entry name" value="Exocyst complex component Sec3"/>
    <property type="match status" value="1"/>
</dbReference>
<comment type="caution">
    <text evidence="8">The sequence shown here is derived from an EMBL/GenBank/DDBJ whole genome shotgun (WGS) entry which is preliminary data.</text>
</comment>
<keyword evidence="9" id="KW-1185">Reference proteome</keyword>